<keyword evidence="6" id="KW-1185">Reference proteome</keyword>
<dbReference type="PANTHER" id="PTHR32347:SF27">
    <property type="entry name" value="RND EFFLUX PUMP MEMBRANE FUSION PROTEIN BARREL-SANDWICH DOMAIN-CONTAINING PROTEIN"/>
    <property type="match status" value="1"/>
</dbReference>
<feature type="region of interest" description="Disordered" evidence="3">
    <location>
        <begin position="1"/>
        <end position="20"/>
    </location>
</feature>
<reference evidence="5" key="1">
    <citation type="submission" date="2019-04" db="EMBL/GenBank/DDBJ databases">
        <authorList>
            <consortium name="Science for Life Laboratories"/>
        </authorList>
    </citation>
    <scope>NUCLEOTIDE SEQUENCE</scope>
    <source>
        <strain evidence="5">MBLW1</strain>
    </source>
</reference>
<protein>
    <submittedName>
        <fullName evidence="5">Uncharacterized protein</fullName>
    </submittedName>
</protein>
<keyword evidence="2" id="KW-0175">Coiled coil</keyword>
<sequence length="390" mass="42439">MAKSMLQESERESADLPRSVPRRAELRSINRPIGRGWWRMLRRGVLIIGIAATLVVAAIGWQQRERLVRSTEATVSIIEPSAAIGPVATALGELEPTSKIVAVSGPDGQANSRIAELRVQEGESVAADQVLAVLDSEPRVAAECAVLAERLTLATRKLEQTQIAVRSTTLELQARLKSAGIAEQLARSKQQRRMALTRRQAISQEEMDDSQAEVETAVAAVASLNAMLARYAAKPGEEPLDVQVARTEVAVAEANLREGEARYQLTQVRAPFAGVVLQIHRRTGESLGQQPLLSMGALQMMRVRAEVYETDLARVRMGQAARFRSPALLEPLVGRVTWRSQWVQKQGIVEAAPAANTDARIVEVWVDLAADSGQVAAQFVGLQGVVEFLP</sequence>
<evidence type="ECO:0000313" key="6">
    <source>
        <dbReference type="Proteomes" id="UP000464378"/>
    </source>
</evidence>
<dbReference type="PANTHER" id="PTHR32347">
    <property type="entry name" value="EFFLUX SYSTEM COMPONENT YKNX-RELATED"/>
    <property type="match status" value="1"/>
</dbReference>
<evidence type="ECO:0000256" key="3">
    <source>
        <dbReference type="SAM" id="MobiDB-lite"/>
    </source>
</evidence>
<proteinExistence type="predicted"/>
<dbReference type="InParanoid" id="A0A6C2YUH4"/>
<evidence type="ECO:0000313" key="5">
    <source>
        <dbReference type="EMBL" id="VIP04689.1"/>
    </source>
</evidence>
<dbReference type="GO" id="GO:0030313">
    <property type="term" value="C:cell envelope"/>
    <property type="evidence" value="ECO:0007669"/>
    <property type="project" value="UniProtKB-SubCell"/>
</dbReference>
<keyword evidence="4" id="KW-0472">Membrane</keyword>
<name>A0A6C2YUH4_9BACT</name>
<dbReference type="Gene3D" id="1.10.287.470">
    <property type="entry name" value="Helix hairpin bin"/>
    <property type="match status" value="1"/>
</dbReference>
<dbReference type="RefSeq" id="WP_162659737.1">
    <property type="nucleotide sequence ID" value="NZ_LR593887.1"/>
</dbReference>
<dbReference type="Gene3D" id="2.40.30.170">
    <property type="match status" value="1"/>
</dbReference>
<dbReference type="InterPro" id="IPR014315">
    <property type="entry name" value="ABC_heterocyst_DevB"/>
</dbReference>
<keyword evidence="4" id="KW-0812">Transmembrane</keyword>
<dbReference type="InterPro" id="IPR050465">
    <property type="entry name" value="UPF0194_transport"/>
</dbReference>
<keyword evidence="4" id="KW-1133">Transmembrane helix</keyword>
<evidence type="ECO:0000256" key="2">
    <source>
        <dbReference type="ARBA" id="ARBA00023054"/>
    </source>
</evidence>
<evidence type="ECO:0000256" key="4">
    <source>
        <dbReference type="SAM" id="Phobius"/>
    </source>
</evidence>
<comment type="subcellular location">
    <subcellularLocation>
        <location evidence="1">Cell envelope</location>
    </subcellularLocation>
</comment>
<dbReference type="NCBIfam" id="TIGR02971">
    <property type="entry name" value="heterocyst_DevB"/>
    <property type="match status" value="1"/>
</dbReference>
<gene>
    <name evidence="5" type="ORF">GMBLW1_45040</name>
</gene>
<dbReference type="EMBL" id="LR593887">
    <property type="protein sequence ID" value="VTS06737.1"/>
    <property type="molecule type" value="Genomic_DNA"/>
</dbReference>
<dbReference type="KEGG" id="tim:GMBLW1_45040"/>
<dbReference type="AlphaFoldDB" id="A0A6C2YUH4"/>
<evidence type="ECO:0000256" key="1">
    <source>
        <dbReference type="ARBA" id="ARBA00004196"/>
    </source>
</evidence>
<organism evidence="5">
    <name type="scientific">Tuwongella immobilis</name>
    <dbReference type="NCBI Taxonomy" id="692036"/>
    <lineage>
        <taxon>Bacteria</taxon>
        <taxon>Pseudomonadati</taxon>
        <taxon>Planctomycetota</taxon>
        <taxon>Planctomycetia</taxon>
        <taxon>Gemmatales</taxon>
        <taxon>Gemmataceae</taxon>
        <taxon>Tuwongella</taxon>
    </lineage>
</organism>
<dbReference type="Gene3D" id="2.40.50.100">
    <property type="match status" value="2"/>
</dbReference>
<dbReference type="EMBL" id="LR586016">
    <property type="protein sequence ID" value="VIP04689.1"/>
    <property type="molecule type" value="Genomic_DNA"/>
</dbReference>
<accession>A0A6C2YUH4</accession>
<dbReference type="Proteomes" id="UP000464378">
    <property type="component" value="Chromosome"/>
</dbReference>
<feature type="transmembrane region" description="Helical" evidence="4">
    <location>
        <begin position="44"/>
        <end position="61"/>
    </location>
</feature>